<protein>
    <submittedName>
        <fullName evidence="9">DUF1205 domain-containing protein</fullName>
    </submittedName>
</protein>
<organism evidence="9 10">
    <name type="scientific">Streptomyces musisoli</name>
    <dbReference type="NCBI Taxonomy" id="2802280"/>
    <lineage>
        <taxon>Bacteria</taxon>
        <taxon>Bacillati</taxon>
        <taxon>Actinomycetota</taxon>
        <taxon>Actinomycetes</taxon>
        <taxon>Kitasatosporales</taxon>
        <taxon>Streptomycetaceae</taxon>
        <taxon>Streptomyces</taxon>
    </lineage>
</organism>
<sequence>MRVLFTVSDWPGHYYPLVPLGRALQAAGHEVRVVCAPSESETLRRTGLTPEPIVRPGLDMATQGRLNAYRQARKGDWPHPGPPLHPVTGEELAHLDDFDFAAFRTTERPRILQATRDGFDAVVAFARAWRPDLVVHDRMSIEGLLAARVLDVPAVLHLWGPHGTAEPEPELRIIPGDPTGSFPRYGVAEMSDDLIEYVVDPCPPGIEPPTHARRLHLRYTPYNGPGEPPDLRPPSTGRPRVCLVWGRSLAGVYGPAARLVPELASVCAASGAEVLVLADPDDTAPLGTLPPGVRLLPGAPLSDVLPGCSAVVHHGGAGCTMTAVAAGVPQLGIPFSAEQELNLRRVAAAGAALAVPAGDADRATAVRDALDRLLTDPGYRTRAAQLRDELSRLPTPAALVPVLEDIAVRHRAGRAVPAAAPIEPTPTTEEPAMQTQPTGTPQDDQLAAETRIREIALSVAAASALQTAVRLGVADALGEEDADARDLGRAVNAAPDTVARLLRALAAHGVFEETAPGRFRHTGASRLLRSDAPGGGMADMVLWAGAAWTWDAWPRLEQAVRTGKAVVPELYGKDFFSYLREDSGDDAEIFNRAMTQASALTSRAVADTLDLDGVRTVADIGGGHGHLLRTILEANPHVSGELFDLPKVVAGADPALREGGELAGRARVTPGDCLDAVPVSADVYVIKQILKWDDERSVRVLRNVAEHAEPGARIVVVQNLVDLSPEPRVTTAMDLFLLLNVGGREHHQGDFEDLFRRAGLEFTGVTQARSALYLIEAKVPGSPS</sequence>
<feature type="region of interest" description="Disordered" evidence="4">
    <location>
        <begin position="417"/>
        <end position="443"/>
    </location>
</feature>
<evidence type="ECO:0000256" key="3">
    <source>
        <dbReference type="ARBA" id="ARBA00022691"/>
    </source>
</evidence>
<feature type="domain" description="Erythromycin biosynthesis protein CIII-like C-terminal" evidence="6">
    <location>
        <begin position="269"/>
        <end position="405"/>
    </location>
</feature>
<evidence type="ECO:0000259" key="5">
    <source>
        <dbReference type="Pfam" id="PF00891"/>
    </source>
</evidence>
<comment type="caution">
    <text evidence="9">The sequence shown here is derived from an EMBL/GenBank/DDBJ whole genome shotgun (WGS) entry which is preliminary data.</text>
</comment>
<evidence type="ECO:0000313" key="9">
    <source>
        <dbReference type="EMBL" id="MBL1106875.1"/>
    </source>
</evidence>
<evidence type="ECO:0000259" key="7">
    <source>
        <dbReference type="Pfam" id="PF08100"/>
    </source>
</evidence>
<dbReference type="SUPFAM" id="SSF53335">
    <property type="entry name" value="S-adenosyl-L-methionine-dependent methyltransferases"/>
    <property type="match status" value="1"/>
</dbReference>
<feature type="domain" description="O-methyltransferase dimerisation" evidence="7">
    <location>
        <begin position="456"/>
        <end position="528"/>
    </location>
</feature>
<dbReference type="Gene3D" id="1.10.287.1350">
    <property type="match status" value="1"/>
</dbReference>
<evidence type="ECO:0000259" key="6">
    <source>
        <dbReference type="Pfam" id="PF06722"/>
    </source>
</evidence>
<dbReference type="Pfam" id="PF21036">
    <property type="entry name" value="EryCIII-like_N"/>
    <property type="match status" value="1"/>
</dbReference>
<reference evidence="9 10" key="1">
    <citation type="submission" date="2021-01" db="EMBL/GenBank/DDBJ databases">
        <title>WGS of actinomycetes isolated from Thailand.</title>
        <authorList>
            <person name="Thawai C."/>
        </authorList>
    </citation>
    <scope>NUCLEOTIDE SEQUENCE [LARGE SCALE GENOMIC DNA]</scope>
    <source>
        <strain evidence="9 10">CH5-8</strain>
    </source>
</reference>
<keyword evidence="10" id="KW-1185">Reference proteome</keyword>
<dbReference type="InterPro" id="IPR001077">
    <property type="entry name" value="COMT_C"/>
</dbReference>
<keyword evidence="2" id="KW-0808">Transferase</keyword>
<dbReference type="Gene3D" id="3.40.50.150">
    <property type="entry name" value="Vaccinia Virus protein VP39"/>
    <property type="match status" value="1"/>
</dbReference>
<dbReference type="SUPFAM" id="SSF46785">
    <property type="entry name" value="Winged helix' DNA-binding domain"/>
    <property type="match status" value="1"/>
</dbReference>
<dbReference type="InterPro" id="IPR002213">
    <property type="entry name" value="UDP_glucos_trans"/>
</dbReference>
<proteinExistence type="predicted"/>
<evidence type="ECO:0000313" key="10">
    <source>
        <dbReference type="Proteomes" id="UP000621386"/>
    </source>
</evidence>
<dbReference type="Gene3D" id="3.40.50.2000">
    <property type="entry name" value="Glycogen Phosphorylase B"/>
    <property type="match status" value="2"/>
</dbReference>
<dbReference type="PROSITE" id="PS51683">
    <property type="entry name" value="SAM_OMT_II"/>
    <property type="match status" value="1"/>
</dbReference>
<dbReference type="Pfam" id="PF08100">
    <property type="entry name" value="Dimerisation"/>
    <property type="match status" value="1"/>
</dbReference>
<dbReference type="InterPro" id="IPR048284">
    <property type="entry name" value="EryCIII-like_N"/>
</dbReference>
<accession>A0ABS1P3W7</accession>
<keyword evidence="1" id="KW-0489">Methyltransferase</keyword>
<feature type="domain" description="O-methyltransferase C-terminal" evidence="5">
    <location>
        <begin position="553"/>
        <end position="760"/>
    </location>
</feature>
<dbReference type="RefSeq" id="WP_201820171.1">
    <property type="nucleotide sequence ID" value="NZ_JAERRH010000007.1"/>
</dbReference>
<dbReference type="InterPro" id="IPR010610">
    <property type="entry name" value="EryCIII-like_C"/>
</dbReference>
<dbReference type="CDD" id="cd03784">
    <property type="entry name" value="GT1_Gtf-like"/>
    <property type="match status" value="1"/>
</dbReference>
<evidence type="ECO:0000256" key="2">
    <source>
        <dbReference type="ARBA" id="ARBA00022679"/>
    </source>
</evidence>
<dbReference type="InterPro" id="IPR029063">
    <property type="entry name" value="SAM-dependent_MTases_sf"/>
</dbReference>
<dbReference type="EMBL" id="JAERRH010000007">
    <property type="protein sequence ID" value="MBL1106875.1"/>
    <property type="molecule type" value="Genomic_DNA"/>
</dbReference>
<dbReference type="Pfam" id="PF00891">
    <property type="entry name" value="Methyltransf_2"/>
    <property type="match status" value="1"/>
</dbReference>
<dbReference type="Gene3D" id="1.10.10.10">
    <property type="entry name" value="Winged helix-like DNA-binding domain superfamily/Winged helix DNA-binding domain"/>
    <property type="match status" value="1"/>
</dbReference>
<feature type="domain" description="Erythromycin biosynthesis protein CIII-like N-terminal" evidence="8">
    <location>
        <begin position="23"/>
        <end position="246"/>
    </location>
</feature>
<dbReference type="InterPro" id="IPR036388">
    <property type="entry name" value="WH-like_DNA-bd_sf"/>
</dbReference>
<dbReference type="Proteomes" id="UP000621386">
    <property type="component" value="Unassembled WGS sequence"/>
</dbReference>
<keyword evidence="3" id="KW-0949">S-adenosyl-L-methionine</keyword>
<dbReference type="InterPro" id="IPR036390">
    <property type="entry name" value="WH_DNA-bd_sf"/>
</dbReference>
<gene>
    <name evidence="9" type="ORF">JK361_20080</name>
</gene>
<dbReference type="PANTHER" id="PTHR43712:SF2">
    <property type="entry name" value="O-METHYLTRANSFERASE CICE"/>
    <property type="match status" value="1"/>
</dbReference>
<evidence type="ECO:0000259" key="8">
    <source>
        <dbReference type="Pfam" id="PF21036"/>
    </source>
</evidence>
<dbReference type="Pfam" id="PF06722">
    <property type="entry name" value="EryCIII-like_C"/>
    <property type="match status" value="1"/>
</dbReference>
<evidence type="ECO:0000256" key="4">
    <source>
        <dbReference type="SAM" id="MobiDB-lite"/>
    </source>
</evidence>
<dbReference type="SUPFAM" id="SSF53756">
    <property type="entry name" value="UDP-Glycosyltransferase/glycogen phosphorylase"/>
    <property type="match status" value="1"/>
</dbReference>
<name>A0ABS1P3W7_9ACTN</name>
<dbReference type="PANTHER" id="PTHR43712">
    <property type="entry name" value="PUTATIVE (AFU_ORTHOLOGUE AFUA_4G14580)-RELATED"/>
    <property type="match status" value="1"/>
</dbReference>
<dbReference type="InterPro" id="IPR016461">
    <property type="entry name" value="COMT-like"/>
</dbReference>
<evidence type="ECO:0000256" key="1">
    <source>
        <dbReference type="ARBA" id="ARBA00022603"/>
    </source>
</evidence>
<dbReference type="InterPro" id="IPR012967">
    <property type="entry name" value="COMT_dimerisation"/>
</dbReference>